<dbReference type="Pfam" id="PF02899">
    <property type="entry name" value="Phage_int_SAM_1"/>
    <property type="match status" value="1"/>
</dbReference>
<dbReference type="GO" id="GO:0006310">
    <property type="term" value="P:DNA recombination"/>
    <property type="evidence" value="ECO:0007669"/>
    <property type="project" value="UniProtKB-KW"/>
</dbReference>
<dbReference type="PANTHER" id="PTHR30349">
    <property type="entry name" value="PHAGE INTEGRASE-RELATED"/>
    <property type="match status" value="1"/>
</dbReference>
<dbReference type="InterPro" id="IPR004107">
    <property type="entry name" value="Integrase_SAM-like_N"/>
</dbReference>
<evidence type="ECO:0000256" key="5">
    <source>
        <dbReference type="ARBA" id="ARBA00022908"/>
    </source>
</evidence>
<dbReference type="Gene3D" id="1.10.443.10">
    <property type="entry name" value="Intergrase catalytic core"/>
    <property type="match status" value="1"/>
</dbReference>
<keyword evidence="2" id="KW-0963">Cytoplasm</keyword>
<evidence type="ECO:0000256" key="2">
    <source>
        <dbReference type="ARBA" id="ARBA00022490"/>
    </source>
</evidence>
<dbReference type="PROSITE" id="PS51900">
    <property type="entry name" value="CB"/>
    <property type="match status" value="1"/>
</dbReference>
<keyword evidence="5" id="KW-0229">DNA integration</keyword>
<keyword evidence="8" id="KW-0131">Cell cycle</keyword>
<dbReference type="GO" id="GO:0015074">
    <property type="term" value="P:DNA integration"/>
    <property type="evidence" value="ECO:0007669"/>
    <property type="project" value="UniProtKB-KW"/>
</dbReference>
<dbReference type="SUPFAM" id="SSF56349">
    <property type="entry name" value="DNA breaking-rejoining enzymes"/>
    <property type="match status" value="1"/>
</dbReference>
<keyword evidence="4" id="KW-0159">Chromosome partition</keyword>
<dbReference type="Gene3D" id="1.10.150.130">
    <property type="match status" value="1"/>
</dbReference>
<proteinExistence type="inferred from homology"/>
<reference evidence="11" key="1">
    <citation type="submission" date="2018-06" db="EMBL/GenBank/DDBJ databases">
        <authorList>
            <person name="Zhirakovskaya E."/>
        </authorList>
    </citation>
    <scope>NUCLEOTIDE SEQUENCE</scope>
</reference>
<sequence length="306" mass="34718">MDHAIRDFERHLKVERNVSPHTLRNYLSDLAAFRAHLLSKKVASDQKQREQTDEISLSSSDLKEIDYLTIRGFLAAQRKKGLSKTSMARKLATLRTFFDYLVRNKTLNLNPAKQVSPPKLEQHLPQFLNLDQACILVELPKGKGWRVLRDRAILETFYSTGIRLSELVGLSEEDIHFASGTLRVFGKGRKERIVPIGSKAIEALQLYLKARPAGAFGLFSNHRGGCLTTRSVSRIVKHYLKQIDRPGASPHTLRHTYATHLLEGGADLRAVQELLGHASLSTTQRYTHLQTDHLMKVYDESHPRKP</sequence>
<evidence type="ECO:0000256" key="8">
    <source>
        <dbReference type="ARBA" id="ARBA00023306"/>
    </source>
</evidence>
<organism evidence="11">
    <name type="scientific">hydrothermal vent metagenome</name>
    <dbReference type="NCBI Taxonomy" id="652676"/>
    <lineage>
        <taxon>unclassified sequences</taxon>
        <taxon>metagenomes</taxon>
        <taxon>ecological metagenomes</taxon>
    </lineage>
</organism>
<dbReference type="HAMAP" id="MF_01808">
    <property type="entry name" value="Recomb_XerC_XerD"/>
    <property type="match status" value="1"/>
</dbReference>
<dbReference type="InterPro" id="IPR044068">
    <property type="entry name" value="CB"/>
</dbReference>
<comment type="subcellular location">
    <subcellularLocation>
        <location evidence="1">Cytoplasm</location>
    </subcellularLocation>
</comment>
<evidence type="ECO:0000313" key="11">
    <source>
        <dbReference type="EMBL" id="VAX33083.1"/>
    </source>
</evidence>
<dbReference type="PROSITE" id="PS51898">
    <property type="entry name" value="TYR_RECOMBINASE"/>
    <property type="match status" value="1"/>
</dbReference>
<dbReference type="InterPro" id="IPR010998">
    <property type="entry name" value="Integrase_recombinase_N"/>
</dbReference>
<feature type="domain" description="Tyr recombinase" evidence="9">
    <location>
        <begin position="123"/>
        <end position="299"/>
    </location>
</feature>
<dbReference type="PANTHER" id="PTHR30349:SF77">
    <property type="entry name" value="TYROSINE RECOMBINASE XERC"/>
    <property type="match status" value="1"/>
</dbReference>
<gene>
    <name evidence="11" type="ORF">MNBD_NITROSPIRAE01-161</name>
</gene>
<dbReference type="InterPro" id="IPR023009">
    <property type="entry name" value="Tyrosine_recombinase_XerC/XerD"/>
</dbReference>
<accession>A0A3B1D8C4</accession>
<dbReference type="EMBL" id="UOGF01000101">
    <property type="protein sequence ID" value="VAX33083.1"/>
    <property type="molecule type" value="Genomic_DNA"/>
</dbReference>
<dbReference type="GO" id="GO:0003677">
    <property type="term" value="F:DNA binding"/>
    <property type="evidence" value="ECO:0007669"/>
    <property type="project" value="UniProtKB-KW"/>
</dbReference>
<keyword evidence="3" id="KW-0132">Cell division</keyword>
<dbReference type="InterPro" id="IPR011010">
    <property type="entry name" value="DNA_brk_join_enz"/>
</dbReference>
<evidence type="ECO:0000256" key="7">
    <source>
        <dbReference type="ARBA" id="ARBA00023172"/>
    </source>
</evidence>
<dbReference type="GO" id="GO:0007059">
    <property type="term" value="P:chromosome segregation"/>
    <property type="evidence" value="ECO:0007669"/>
    <property type="project" value="UniProtKB-KW"/>
</dbReference>
<keyword evidence="7" id="KW-0233">DNA recombination</keyword>
<dbReference type="InterPro" id="IPR050090">
    <property type="entry name" value="Tyrosine_recombinase_XerCD"/>
</dbReference>
<dbReference type="InterPro" id="IPR013762">
    <property type="entry name" value="Integrase-like_cat_sf"/>
</dbReference>
<evidence type="ECO:0000259" key="9">
    <source>
        <dbReference type="PROSITE" id="PS51898"/>
    </source>
</evidence>
<dbReference type="CDD" id="cd00798">
    <property type="entry name" value="INT_XerDC_C"/>
    <property type="match status" value="1"/>
</dbReference>
<dbReference type="GO" id="GO:0005737">
    <property type="term" value="C:cytoplasm"/>
    <property type="evidence" value="ECO:0007669"/>
    <property type="project" value="UniProtKB-SubCell"/>
</dbReference>
<keyword evidence="6" id="KW-0238">DNA-binding</keyword>
<evidence type="ECO:0000256" key="4">
    <source>
        <dbReference type="ARBA" id="ARBA00022829"/>
    </source>
</evidence>
<dbReference type="GO" id="GO:0051301">
    <property type="term" value="P:cell division"/>
    <property type="evidence" value="ECO:0007669"/>
    <property type="project" value="UniProtKB-KW"/>
</dbReference>
<dbReference type="Pfam" id="PF00589">
    <property type="entry name" value="Phage_integrase"/>
    <property type="match status" value="1"/>
</dbReference>
<evidence type="ECO:0000256" key="3">
    <source>
        <dbReference type="ARBA" id="ARBA00022618"/>
    </source>
</evidence>
<evidence type="ECO:0000256" key="6">
    <source>
        <dbReference type="ARBA" id="ARBA00023125"/>
    </source>
</evidence>
<protein>
    <submittedName>
        <fullName evidence="11">Site-specific tyrosine recombinase XerC</fullName>
    </submittedName>
</protein>
<name>A0A3B1D8C4_9ZZZZ</name>
<dbReference type="InterPro" id="IPR002104">
    <property type="entry name" value="Integrase_catalytic"/>
</dbReference>
<evidence type="ECO:0000256" key="1">
    <source>
        <dbReference type="ARBA" id="ARBA00004496"/>
    </source>
</evidence>
<dbReference type="AlphaFoldDB" id="A0A3B1D8C4"/>
<evidence type="ECO:0000259" key="10">
    <source>
        <dbReference type="PROSITE" id="PS51900"/>
    </source>
</evidence>
<feature type="domain" description="Core-binding (CB)" evidence="10">
    <location>
        <begin position="1"/>
        <end position="102"/>
    </location>
</feature>